<dbReference type="CDD" id="cd01412">
    <property type="entry name" value="SIRT5_Af1_CobB"/>
    <property type="match status" value="1"/>
</dbReference>
<feature type="binding site" evidence="3">
    <location>
        <position position="68"/>
    </location>
    <ligand>
        <name>substrate</name>
    </ligand>
</feature>
<dbReference type="KEGG" id="gba:J421_4497"/>
<feature type="active site" description="Proton acceptor" evidence="3 4">
    <location>
        <position position="128"/>
    </location>
</feature>
<organism evidence="6 7">
    <name type="scientific">Gemmatirosa kalamazoonensis</name>
    <dbReference type="NCBI Taxonomy" id="861299"/>
    <lineage>
        <taxon>Bacteria</taxon>
        <taxon>Pseudomonadati</taxon>
        <taxon>Gemmatimonadota</taxon>
        <taxon>Gemmatimonadia</taxon>
        <taxon>Gemmatimonadales</taxon>
        <taxon>Gemmatimonadaceae</taxon>
        <taxon>Gemmatirosa</taxon>
    </lineage>
</organism>
<dbReference type="OrthoDB" id="9800582at2"/>
<dbReference type="InterPro" id="IPR050134">
    <property type="entry name" value="NAD-dep_sirtuin_deacylases"/>
</dbReference>
<feature type="binding site" evidence="3 4">
    <location>
        <position position="136"/>
    </location>
    <ligand>
        <name>Zn(2+)</name>
        <dbReference type="ChEBI" id="CHEBI:29105"/>
    </ligand>
</feature>
<dbReference type="Proteomes" id="UP000019151">
    <property type="component" value="Chromosome"/>
</dbReference>
<dbReference type="EC" id="2.3.1.286" evidence="3"/>
<dbReference type="PANTHER" id="PTHR11085">
    <property type="entry name" value="NAD-DEPENDENT PROTEIN DEACYLASE SIRTUIN-5, MITOCHONDRIAL-RELATED"/>
    <property type="match status" value="1"/>
</dbReference>
<evidence type="ECO:0000313" key="6">
    <source>
        <dbReference type="EMBL" id="AHG92034.1"/>
    </source>
</evidence>
<comment type="similarity">
    <text evidence="3">Belongs to the sirtuin family. Class III subfamily.</text>
</comment>
<evidence type="ECO:0000313" key="7">
    <source>
        <dbReference type="Proteomes" id="UP000019151"/>
    </source>
</evidence>
<dbReference type="InterPro" id="IPR026590">
    <property type="entry name" value="Ssirtuin_cat_dom"/>
</dbReference>
<sequence>MDAHDVDRARELLGRAERVVVFTGAGVSAESGVPTFRGAGGLWRDHRAEDLATPEAFARDPRLVWEWYARRRELVARCAPNAAHASIARFAAARPGVTVVTQNVDGLHQRAARDAGHDAGARAIIALHGTLFGVRCSRCDTRAPHDGPIDATSRETLPRCPSCGALLRPDVVWFGEALDPVMVHAAFDAAASCDACLVVGTSAVVQPAASVATLAARGGAAVVEVNAEETGLSGAADVVLRGKAGELVPGVLA</sequence>
<evidence type="ECO:0000256" key="3">
    <source>
        <dbReference type="HAMAP-Rule" id="MF_01121"/>
    </source>
</evidence>
<reference evidence="6 7" key="1">
    <citation type="journal article" date="2014" name="Genome Announc.">
        <title>Genome Sequence and Methylome of Soil Bacterium Gemmatirosa kalamazoonensis KBS708T, a Member of the Rarely Cultivated Gemmatimonadetes Phylum.</title>
        <authorList>
            <person name="Debruyn J.M."/>
            <person name="Radosevich M."/>
            <person name="Wommack K.E."/>
            <person name="Polson S.W."/>
            <person name="Hauser L.J."/>
            <person name="Fawaz M.N."/>
            <person name="Korlach J."/>
            <person name="Tsai Y.C."/>
        </authorList>
    </citation>
    <scope>NUCLEOTIDE SEQUENCE [LARGE SCALE GENOMIC DNA]</scope>
    <source>
        <strain evidence="6 7">KBS708</strain>
    </source>
</reference>
<dbReference type="Gene3D" id="3.30.1600.10">
    <property type="entry name" value="SIR2/SIRT2 'Small Domain"/>
    <property type="match status" value="1"/>
</dbReference>
<dbReference type="Gene3D" id="3.40.50.1220">
    <property type="entry name" value="TPP-binding domain"/>
    <property type="match status" value="1"/>
</dbReference>
<feature type="binding site" evidence="3">
    <location>
        <begin position="226"/>
        <end position="228"/>
    </location>
    <ligand>
        <name>NAD(+)</name>
        <dbReference type="ChEBI" id="CHEBI:57540"/>
    </ligand>
</feature>
<dbReference type="GO" id="GO:0008270">
    <property type="term" value="F:zinc ion binding"/>
    <property type="evidence" value="ECO:0007669"/>
    <property type="project" value="UniProtKB-UniRule"/>
</dbReference>
<dbReference type="GO" id="GO:0005737">
    <property type="term" value="C:cytoplasm"/>
    <property type="evidence" value="ECO:0007669"/>
    <property type="project" value="UniProtKB-SubCell"/>
</dbReference>
<dbReference type="GO" id="GO:0017136">
    <property type="term" value="F:histone deacetylase activity, NAD-dependent"/>
    <property type="evidence" value="ECO:0007669"/>
    <property type="project" value="TreeGrafter"/>
</dbReference>
<dbReference type="SUPFAM" id="SSF52467">
    <property type="entry name" value="DHS-like NAD/FAD-binding domain"/>
    <property type="match status" value="1"/>
</dbReference>
<feature type="binding site" evidence="3">
    <location>
        <position position="244"/>
    </location>
    <ligand>
        <name>NAD(+)</name>
        <dbReference type="ChEBI" id="CHEBI:57540"/>
    </ligand>
</feature>
<dbReference type="NCBIfam" id="NF001753">
    <property type="entry name" value="PRK00481.1-3"/>
    <property type="match status" value="1"/>
</dbReference>
<dbReference type="InParanoid" id="W0RLR8"/>
<feature type="binding site" evidence="3 4">
    <location>
        <position position="163"/>
    </location>
    <ligand>
        <name>Zn(2+)</name>
        <dbReference type="ChEBI" id="CHEBI:29105"/>
    </ligand>
</feature>
<dbReference type="GO" id="GO:0070403">
    <property type="term" value="F:NAD+ binding"/>
    <property type="evidence" value="ECO:0007669"/>
    <property type="project" value="UniProtKB-UniRule"/>
</dbReference>
<proteinExistence type="inferred from homology"/>
<dbReference type="InterPro" id="IPR026591">
    <property type="entry name" value="Sirtuin_cat_small_dom_sf"/>
</dbReference>
<keyword evidence="7" id="KW-1185">Reference proteome</keyword>
<comment type="catalytic activity">
    <reaction evidence="3">
        <text>N(6)-succinyl-L-lysyl-[protein] + NAD(+) + H2O = 2''-O-succinyl-ADP-D-ribose + nicotinamide + L-lysyl-[protein]</text>
        <dbReference type="Rhea" id="RHEA:47668"/>
        <dbReference type="Rhea" id="RHEA-COMP:9752"/>
        <dbReference type="Rhea" id="RHEA-COMP:11877"/>
        <dbReference type="ChEBI" id="CHEBI:15377"/>
        <dbReference type="ChEBI" id="CHEBI:17154"/>
        <dbReference type="ChEBI" id="CHEBI:29969"/>
        <dbReference type="ChEBI" id="CHEBI:57540"/>
        <dbReference type="ChEBI" id="CHEBI:87830"/>
        <dbReference type="ChEBI" id="CHEBI:87832"/>
    </reaction>
</comment>
<dbReference type="Pfam" id="PF02146">
    <property type="entry name" value="SIR2"/>
    <property type="match status" value="1"/>
</dbReference>
<dbReference type="PANTHER" id="PTHR11085:SF10">
    <property type="entry name" value="NAD-DEPENDENT PROTEIN DEACYLASE SIRTUIN-5, MITOCHONDRIAL-RELATED"/>
    <property type="match status" value="1"/>
</dbReference>
<dbReference type="FunCoup" id="W0RLR8">
    <property type="interactions" value="409"/>
</dbReference>
<dbReference type="HAMAP" id="MF_01121">
    <property type="entry name" value="Sirtuin_ClassIII"/>
    <property type="match status" value="1"/>
</dbReference>
<keyword evidence="3 4" id="KW-0862">Zinc</keyword>
<dbReference type="EMBL" id="CP007128">
    <property type="protein sequence ID" value="AHG92034.1"/>
    <property type="molecule type" value="Genomic_DNA"/>
</dbReference>
<dbReference type="eggNOG" id="COG0846">
    <property type="taxonomic scope" value="Bacteria"/>
</dbReference>
<keyword evidence="3 4" id="KW-0479">Metal-binding</keyword>
<evidence type="ECO:0000256" key="1">
    <source>
        <dbReference type="ARBA" id="ARBA00022679"/>
    </source>
</evidence>
<feature type="binding site" evidence="3">
    <location>
        <begin position="200"/>
        <end position="202"/>
    </location>
    <ligand>
        <name>NAD(+)</name>
        <dbReference type="ChEBI" id="CHEBI:57540"/>
    </ligand>
</feature>
<dbReference type="GO" id="GO:0036054">
    <property type="term" value="F:protein-malonyllysine demalonylase activity"/>
    <property type="evidence" value="ECO:0007669"/>
    <property type="project" value="InterPro"/>
</dbReference>
<dbReference type="PROSITE" id="PS50305">
    <property type="entry name" value="SIRTUIN"/>
    <property type="match status" value="1"/>
</dbReference>
<accession>W0RLR8</accession>
<comment type="domain">
    <text evidence="3">2 residues (Tyr-68 and Arg-71) present in a large hydrophobic pocket are probably involved in substrate specificity. They are important for desuccinylation activity, but dispensable for deacetylation activity.</text>
</comment>
<comment type="cofactor">
    <cofactor evidence="3">
        <name>Zn(2+)</name>
        <dbReference type="ChEBI" id="CHEBI:29105"/>
    </cofactor>
    <text evidence="3">Binds 1 zinc ion per subunit.</text>
</comment>
<dbReference type="AlphaFoldDB" id="W0RLR8"/>
<keyword evidence="2 3" id="KW-0520">NAD</keyword>
<evidence type="ECO:0000259" key="5">
    <source>
        <dbReference type="PROSITE" id="PS50305"/>
    </source>
</evidence>
<name>W0RLR8_9BACT</name>
<evidence type="ECO:0000256" key="4">
    <source>
        <dbReference type="PROSITE-ProRule" id="PRU00236"/>
    </source>
</evidence>
<dbReference type="InterPro" id="IPR003000">
    <property type="entry name" value="Sirtuin"/>
</dbReference>
<dbReference type="HOGENOM" id="CLU_023643_3_1_0"/>
<feature type="binding site" evidence="3 4">
    <location>
        <position position="160"/>
    </location>
    <ligand>
        <name>Zn(2+)</name>
        <dbReference type="ChEBI" id="CHEBI:29105"/>
    </ligand>
</feature>
<feature type="domain" description="Deacetylase sirtuin-type" evidence="5">
    <location>
        <begin position="1"/>
        <end position="253"/>
    </location>
</feature>
<gene>
    <name evidence="3" type="primary">cobB</name>
    <name evidence="6" type="ORF">J421_4497</name>
</gene>
<dbReference type="STRING" id="861299.J421_4497"/>
<feature type="binding site" evidence="3">
    <location>
        <position position="71"/>
    </location>
    <ligand>
        <name>substrate</name>
    </ligand>
</feature>
<comment type="function">
    <text evidence="3">NAD-dependent lysine deacetylase and desuccinylase that specifically removes acetyl and succinyl groups on target proteins. Modulates the activities of several proteins which are inactive in their acylated form.</text>
</comment>
<feature type="binding site" evidence="3">
    <location>
        <begin position="102"/>
        <end position="105"/>
    </location>
    <ligand>
        <name>NAD(+)</name>
        <dbReference type="ChEBI" id="CHEBI:57540"/>
    </ligand>
</feature>
<evidence type="ECO:0000256" key="2">
    <source>
        <dbReference type="ARBA" id="ARBA00023027"/>
    </source>
</evidence>
<feature type="binding site" evidence="3">
    <location>
        <begin position="24"/>
        <end position="43"/>
    </location>
    <ligand>
        <name>NAD(+)</name>
        <dbReference type="ChEBI" id="CHEBI:57540"/>
    </ligand>
</feature>
<feature type="binding site" evidence="3 4">
    <location>
        <position position="139"/>
    </location>
    <ligand>
        <name>Zn(2+)</name>
        <dbReference type="ChEBI" id="CHEBI:29105"/>
    </ligand>
</feature>
<dbReference type="InterPro" id="IPR029035">
    <property type="entry name" value="DHS-like_NAD/FAD-binding_dom"/>
</dbReference>
<protein>
    <recommendedName>
        <fullName evidence="3">NAD-dependent protein deacylase</fullName>
        <ecNumber evidence="3">2.3.1.286</ecNumber>
    </recommendedName>
    <alternativeName>
        <fullName evidence="3">Regulatory protein SIR2 homolog</fullName>
    </alternativeName>
</protein>
<keyword evidence="3" id="KW-0963">Cytoplasm</keyword>
<dbReference type="InterPro" id="IPR027546">
    <property type="entry name" value="Sirtuin_class_III"/>
</dbReference>
<comment type="subcellular location">
    <subcellularLocation>
        <location evidence="3">Cytoplasm</location>
    </subcellularLocation>
</comment>
<dbReference type="GO" id="GO:0036055">
    <property type="term" value="F:protein-succinyllysine desuccinylase activity"/>
    <property type="evidence" value="ECO:0007669"/>
    <property type="project" value="UniProtKB-UniRule"/>
</dbReference>
<comment type="catalytic activity">
    <reaction evidence="3">
        <text>N(6)-acetyl-L-lysyl-[protein] + NAD(+) + H2O = 2''-O-acetyl-ADP-D-ribose + nicotinamide + L-lysyl-[protein]</text>
        <dbReference type="Rhea" id="RHEA:43636"/>
        <dbReference type="Rhea" id="RHEA-COMP:9752"/>
        <dbReference type="Rhea" id="RHEA-COMP:10731"/>
        <dbReference type="ChEBI" id="CHEBI:15377"/>
        <dbReference type="ChEBI" id="CHEBI:17154"/>
        <dbReference type="ChEBI" id="CHEBI:29969"/>
        <dbReference type="ChEBI" id="CHEBI:57540"/>
        <dbReference type="ChEBI" id="CHEBI:61930"/>
        <dbReference type="ChEBI" id="CHEBI:83767"/>
        <dbReference type="EC" id="2.3.1.286"/>
    </reaction>
</comment>
<dbReference type="PATRIC" id="fig|861299.3.peg.4553"/>
<dbReference type="RefSeq" id="WP_025413465.1">
    <property type="nucleotide sequence ID" value="NZ_CP007128.1"/>
</dbReference>
<keyword evidence="1" id="KW-0808">Transferase</keyword>